<gene>
    <name evidence="2" type="ORF">AYBTSS11_LOCUS8901</name>
</gene>
<reference evidence="2" key="1">
    <citation type="submission" date="2023-10" db="EMBL/GenBank/DDBJ databases">
        <authorList>
            <person name="Domelevo Entfellner J.-B."/>
        </authorList>
    </citation>
    <scope>NUCLEOTIDE SEQUENCE</scope>
</reference>
<dbReference type="Gramene" id="rna-AYBTSS11_LOCUS8901">
    <property type="protein sequence ID" value="CAJ1939000.1"/>
    <property type="gene ID" value="gene-AYBTSS11_LOCUS8901"/>
</dbReference>
<dbReference type="InterPro" id="IPR058352">
    <property type="entry name" value="DUF8039"/>
</dbReference>
<name>A0AA86VHZ1_9FABA</name>
<evidence type="ECO:0000313" key="2">
    <source>
        <dbReference type="EMBL" id="CAJ1939000.1"/>
    </source>
</evidence>
<keyword evidence="3" id="KW-1185">Reference proteome</keyword>
<accession>A0AA86VHZ1</accession>
<evidence type="ECO:0000259" key="1">
    <source>
        <dbReference type="Pfam" id="PF26133"/>
    </source>
</evidence>
<dbReference type="EMBL" id="OY731400">
    <property type="protein sequence ID" value="CAJ1939000.1"/>
    <property type="molecule type" value="Genomic_DNA"/>
</dbReference>
<evidence type="ECO:0000313" key="3">
    <source>
        <dbReference type="Proteomes" id="UP001189624"/>
    </source>
</evidence>
<proteinExistence type="predicted"/>
<protein>
    <recommendedName>
        <fullName evidence="1">DUF8039 domain-containing protein</fullName>
    </recommendedName>
</protein>
<dbReference type="Pfam" id="PF26133">
    <property type="entry name" value="DUF8039"/>
    <property type="match status" value="1"/>
</dbReference>
<dbReference type="Proteomes" id="UP001189624">
    <property type="component" value="Chromosome 3"/>
</dbReference>
<dbReference type="AlphaFoldDB" id="A0AA86VHZ1"/>
<organism evidence="2 3">
    <name type="scientific">Sphenostylis stenocarpa</name>
    <dbReference type="NCBI Taxonomy" id="92480"/>
    <lineage>
        <taxon>Eukaryota</taxon>
        <taxon>Viridiplantae</taxon>
        <taxon>Streptophyta</taxon>
        <taxon>Embryophyta</taxon>
        <taxon>Tracheophyta</taxon>
        <taxon>Spermatophyta</taxon>
        <taxon>Magnoliopsida</taxon>
        <taxon>eudicotyledons</taxon>
        <taxon>Gunneridae</taxon>
        <taxon>Pentapetalae</taxon>
        <taxon>rosids</taxon>
        <taxon>fabids</taxon>
        <taxon>Fabales</taxon>
        <taxon>Fabaceae</taxon>
        <taxon>Papilionoideae</taxon>
        <taxon>50 kb inversion clade</taxon>
        <taxon>NPAAA clade</taxon>
        <taxon>indigoferoid/millettioid clade</taxon>
        <taxon>Phaseoleae</taxon>
        <taxon>Sphenostylis</taxon>
    </lineage>
</organism>
<feature type="domain" description="DUF8039" evidence="1">
    <location>
        <begin position="15"/>
        <end position="97"/>
    </location>
</feature>
<sequence>MSCATAANVPLGEDTNHPIKCELYVEDIDSPWLMAFGKMFGGFNVLHNVPLPAHLVKVMIEKVRNDSVIVIMPIDEVTNVAQILKTFIDQPRHLVSLISDNTV</sequence>